<dbReference type="PROSITE" id="PS00061">
    <property type="entry name" value="ADH_SHORT"/>
    <property type="match status" value="1"/>
</dbReference>
<protein>
    <submittedName>
        <fullName evidence="3">Glucose 1-dehydrogenase</fullName>
    </submittedName>
</protein>
<evidence type="ECO:0000313" key="4">
    <source>
        <dbReference type="Proteomes" id="UP000189818"/>
    </source>
</evidence>
<dbReference type="InterPro" id="IPR020904">
    <property type="entry name" value="Sc_DH/Rdtase_CS"/>
</dbReference>
<dbReference type="Proteomes" id="UP000189818">
    <property type="component" value="Unassembled WGS sequence"/>
</dbReference>
<dbReference type="OrthoDB" id="9803333at2"/>
<dbReference type="GO" id="GO:0016491">
    <property type="term" value="F:oxidoreductase activity"/>
    <property type="evidence" value="ECO:0007669"/>
    <property type="project" value="UniProtKB-KW"/>
</dbReference>
<reference evidence="4" key="1">
    <citation type="submission" date="2017-02" db="EMBL/GenBank/DDBJ databases">
        <authorList>
            <person name="Varghese N."/>
            <person name="Submissions S."/>
        </authorList>
    </citation>
    <scope>NUCLEOTIDE SEQUENCE [LARGE SCALE GENOMIC DNA]</scope>
    <source>
        <strain evidence="4">UM2</strain>
    </source>
</reference>
<dbReference type="RefSeq" id="WP_079649235.1">
    <property type="nucleotide sequence ID" value="NZ_FUYM01000007.1"/>
</dbReference>
<evidence type="ECO:0000256" key="2">
    <source>
        <dbReference type="ARBA" id="ARBA00023002"/>
    </source>
</evidence>
<comment type="similarity">
    <text evidence="1">Belongs to the short-chain dehydrogenases/reductases (SDR) family.</text>
</comment>
<evidence type="ECO:0000313" key="3">
    <source>
        <dbReference type="EMBL" id="SKB86079.1"/>
    </source>
</evidence>
<sequence length="268" mass="28002">MNSSVTDRIIPGRFAGKRAMVTGGSRGIGAAVARRLGAEGALVAIAYRSRGHEAEEIASEIATAGGRAFAVQADIGQPGAIDALFAAWDETATRIAGDDRLDILVNNAGIASAAPLSEIYEHAFDRIFAINTKGPAFVSQQAVRRMTQGGRIVTIGSGAAKQPGALNGAYGMSKAALLAMTRSLAVELGQHGITANVVAPGYTRTDMTAHMLAEPRFVERLEQITALRRIGEPEDIAAVVCFLASDDGGWLTGQWIEATGGYKLVPPV</sequence>
<dbReference type="STRING" id="439228.SAMN06295920_107138"/>
<keyword evidence="4" id="KW-1185">Reference proteome</keyword>
<dbReference type="PRINTS" id="PR00080">
    <property type="entry name" value="SDRFAMILY"/>
</dbReference>
<dbReference type="FunFam" id="3.40.50.720:FF:000084">
    <property type="entry name" value="Short-chain dehydrogenase reductase"/>
    <property type="match status" value="1"/>
</dbReference>
<evidence type="ECO:0000256" key="1">
    <source>
        <dbReference type="ARBA" id="ARBA00006484"/>
    </source>
</evidence>
<dbReference type="InterPro" id="IPR002347">
    <property type="entry name" value="SDR_fam"/>
</dbReference>
<dbReference type="PANTHER" id="PTHR43639">
    <property type="entry name" value="OXIDOREDUCTASE, SHORT-CHAIN DEHYDROGENASE/REDUCTASE FAMILY (AFU_ORTHOLOGUE AFUA_5G02870)"/>
    <property type="match status" value="1"/>
</dbReference>
<dbReference type="PRINTS" id="PR00081">
    <property type="entry name" value="GDHRDH"/>
</dbReference>
<dbReference type="InterPro" id="IPR036291">
    <property type="entry name" value="NAD(P)-bd_dom_sf"/>
</dbReference>
<dbReference type="EMBL" id="FUYM01000007">
    <property type="protein sequence ID" value="SKB86079.1"/>
    <property type="molecule type" value="Genomic_DNA"/>
</dbReference>
<dbReference type="AlphaFoldDB" id="A0A1T5EQK5"/>
<organism evidence="3 4">
    <name type="scientific">Rhizorhabdus histidinilytica</name>
    <dbReference type="NCBI Taxonomy" id="439228"/>
    <lineage>
        <taxon>Bacteria</taxon>
        <taxon>Pseudomonadati</taxon>
        <taxon>Pseudomonadota</taxon>
        <taxon>Alphaproteobacteria</taxon>
        <taxon>Sphingomonadales</taxon>
        <taxon>Sphingomonadaceae</taxon>
        <taxon>Rhizorhabdus</taxon>
    </lineage>
</organism>
<accession>A0A1T5EQK5</accession>
<name>A0A1T5EQK5_9SPHN</name>
<dbReference type="PANTHER" id="PTHR43639:SF1">
    <property type="entry name" value="SHORT-CHAIN DEHYDROGENASE_REDUCTASE FAMILY PROTEIN"/>
    <property type="match status" value="1"/>
</dbReference>
<dbReference type="SUPFAM" id="SSF51735">
    <property type="entry name" value="NAD(P)-binding Rossmann-fold domains"/>
    <property type="match status" value="1"/>
</dbReference>
<dbReference type="Gene3D" id="3.40.50.720">
    <property type="entry name" value="NAD(P)-binding Rossmann-like Domain"/>
    <property type="match status" value="1"/>
</dbReference>
<gene>
    <name evidence="3" type="ORF">SAMN06295920_107138</name>
</gene>
<proteinExistence type="inferred from homology"/>
<keyword evidence="2" id="KW-0560">Oxidoreductase</keyword>
<dbReference type="Pfam" id="PF13561">
    <property type="entry name" value="adh_short_C2"/>
    <property type="match status" value="1"/>
</dbReference>